<evidence type="ECO:0000313" key="2">
    <source>
        <dbReference type="Proteomes" id="UP001180536"/>
    </source>
</evidence>
<accession>A0ABU1ZBT3</accession>
<dbReference type="RefSeq" id="WP_157275430.1">
    <property type="nucleotide sequence ID" value="NZ_JAVDXQ010000004.1"/>
</dbReference>
<sequence>MKTHQIEIQKFKAASANQHGQILFKVDALVAPKTPIDGIEPSSILLMTEQNARVLMALLKVQLAEVDSKKPKSRHGRHG</sequence>
<comment type="caution">
    <text evidence="1">The sequence shown here is derived from an EMBL/GenBank/DDBJ whole genome shotgun (WGS) entry which is preliminary data.</text>
</comment>
<name>A0ABU1ZBT3_9BURK</name>
<evidence type="ECO:0000313" key="1">
    <source>
        <dbReference type="EMBL" id="MDR7298084.1"/>
    </source>
</evidence>
<proteinExistence type="predicted"/>
<dbReference type="EMBL" id="JAVDXQ010000004">
    <property type="protein sequence ID" value="MDR7298084.1"/>
    <property type="molecule type" value="Genomic_DNA"/>
</dbReference>
<protein>
    <submittedName>
        <fullName evidence="1">Uncharacterized protein</fullName>
    </submittedName>
</protein>
<reference evidence="1 2" key="1">
    <citation type="submission" date="2023-07" db="EMBL/GenBank/DDBJ databases">
        <title>Sorghum-associated microbial communities from plants grown in Nebraska, USA.</title>
        <authorList>
            <person name="Schachtman D."/>
        </authorList>
    </citation>
    <scope>NUCLEOTIDE SEQUENCE [LARGE SCALE GENOMIC DNA]</scope>
    <source>
        <strain evidence="1 2">BE310</strain>
    </source>
</reference>
<gene>
    <name evidence="1" type="ORF">J2X16_003433</name>
</gene>
<organism evidence="1 2">
    <name type="scientific">Pelomonas aquatica</name>
    <dbReference type="NCBI Taxonomy" id="431058"/>
    <lineage>
        <taxon>Bacteria</taxon>
        <taxon>Pseudomonadati</taxon>
        <taxon>Pseudomonadota</taxon>
        <taxon>Betaproteobacteria</taxon>
        <taxon>Burkholderiales</taxon>
        <taxon>Sphaerotilaceae</taxon>
        <taxon>Roseateles</taxon>
    </lineage>
</organism>
<keyword evidence="2" id="KW-1185">Reference proteome</keyword>
<dbReference type="Proteomes" id="UP001180536">
    <property type="component" value="Unassembled WGS sequence"/>
</dbReference>